<evidence type="ECO:0000313" key="2">
    <source>
        <dbReference type="Proteomes" id="UP000290759"/>
    </source>
</evidence>
<organism evidence="1 2">
    <name type="scientific">Lichenibacterium minor</name>
    <dbReference type="NCBI Taxonomy" id="2316528"/>
    <lineage>
        <taxon>Bacteria</taxon>
        <taxon>Pseudomonadati</taxon>
        <taxon>Pseudomonadota</taxon>
        <taxon>Alphaproteobacteria</taxon>
        <taxon>Hyphomicrobiales</taxon>
        <taxon>Lichenihabitantaceae</taxon>
        <taxon>Lichenibacterium</taxon>
    </lineage>
</organism>
<comment type="caution">
    <text evidence="1">The sequence shown here is derived from an EMBL/GenBank/DDBJ whole genome shotgun (WGS) entry which is preliminary data.</text>
</comment>
<gene>
    <name evidence="1" type="ORF">D3273_14475</name>
</gene>
<proteinExistence type="predicted"/>
<keyword evidence="2" id="KW-1185">Reference proteome</keyword>
<dbReference type="AlphaFoldDB" id="A0A4Q2U8C6"/>
<reference evidence="1 2" key="2">
    <citation type="submission" date="2019-02" db="EMBL/GenBank/DDBJ databases">
        <title>'Lichenibacterium ramalinii' gen. nov. sp. nov., 'Lichenibacterium minor' gen. nov. sp. nov.</title>
        <authorList>
            <person name="Pankratov T."/>
        </authorList>
    </citation>
    <scope>NUCLEOTIDE SEQUENCE [LARGE SCALE GENOMIC DNA]</scope>
    <source>
        <strain evidence="1 2">RmlP026</strain>
    </source>
</reference>
<evidence type="ECO:0008006" key="3">
    <source>
        <dbReference type="Google" id="ProtNLM"/>
    </source>
</evidence>
<accession>A0A4Q2U8C6</accession>
<name>A0A4Q2U8C6_9HYPH</name>
<dbReference type="Proteomes" id="UP000290759">
    <property type="component" value="Unassembled WGS sequence"/>
</dbReference>
<evidence type="ECO:0000313" key="1">
    <source>
        <dbReference type="EMBL" id="RYC31317.1"/>
    </source>
</evidence>
<dbReference type="EMBL" id="QYBB01000015">
    <property type="protein sequence ID" value="RYC31317.1"/>
    <property type="molecule type" value="Genomic_DNA"/>
</dbReference>
<protein>
    <recommendedName>
        <fullName evidence="3">YCII-related domain-containing protein</fullName>
    </recommendedName>
</protein>
<reference evidence="1 2" key="1">
    <citation type="submission" date="2018-12" db="EMBL/GenBank/DDBJ databases">
        <authorList>
            <person name="Grouzdev D.S."/>
            <person name="Krutkina M.S."/>
        </authorList>
    </citation>
    <scope>NUCLEOTIDE SEQUENCE [LARGE SCALE GENOMIC DNA]</scope>
    <source>
        <strain evidence="1 2">RmlP026</strain>
    </source>
</reference>
<sequence>MERGGWKFWCRRQERLLCYIVATDDCAEAEKGLRNHDPFAEVLDVERVPDKVFALLDMKPGQVTGWSTMSW</sequence>
<dbReference type="RefSeq" id="WP_129227600.1">
    <property type="nucleotide sequence ID" value="NZ_QYBB01000015.1"/>
</dbReference>